<feature type="compositionally biased region" description="Basic and acidic residues" evidence="1">
    <location>
        <begin position="176"/>
        <end position="187"/>
    </location>
</feature>
<dbReference type="RefSeq" id="WP_349282330.1">
    <property type="nucleotide sequence ID" value="NZ_CBCSCU010000139.1"/>
</dbReference>
<dbReference type="AlphaFoldDB" id="A0AAU7LYF5"/>
<evidence type="ECO:0000256" key="1">
    <source>
        <dbReference type="SAM" id="MobiDB-lite"/>
    </source>
</evidence>
<sequence>MSRCPRQPLRPLTEHERQALETTVRSGSERADVVARAREVLAVTLGATYKDAAAGAGRRSAEGVAKLVARFNRDGLAALEPHGRGGPKPTYDAQARERILAEARRTPDPEHDGTASWSLMTLRRALRRAPDGLPHVSTYTIGQVLHASGYRWLASRTWCETGRAVRKRRAGTVKVTDPDAEAKKKSD</sequence>
<dbReference type="EMBL" id="CP157676">
    <property type="protein sequence ID" value="XBP72631.1"/>
    <property type="molecule type" value="Genomic_DNA"/>
</dbReference>
<protein>
    <submittedName>
        <fullName evidence="2">Helix-turn-helix domain-containing protein</fullName>
    </submittedName>
</protein>
<reference evidence="2" key="1">
    <citation type="submission" date="2024-05" db="EMBL/GenBank/DDBJ databases">
        <authorList>
            <person name="Bunk B."/>
            <person name="Swiderski J."/>
            <person name="Sproer C."/>
            <person name="Thiel V."/>
        </authorList>
    </citation>
    <scope>NUCLEOTIDE SEQUENCE</scope>
    <source>
        <strain evidence="2">DSM 17735</strain>
        <plasmid evidence="2">p1</plasmid>
    </source>
</reference>
<dbReference type="SUPFAM" id="SSF46689">
    <property type="entry name" value="Homeodomain-like"/>
    <property type="match status" value="1"/>
</dbReference>
<geneLocation type="plasmid" evidence="2">
    <name>p1</name>
</geneLocation>
<evidence type="ECO:0000313" key="2">
    <source>
        <dbReference type="EMBL" id="XBP72631.1"/>
    </source>
</evidence>
<feature type="region of interest" description="Disordered" evidence="1">
    <location>
        <begin position="166"/>
        <end position="187"/>
    </location>
</feature>
<organism evidence="2">
    <name type="scientific">Polaromonas hydrogenivorans</name>
    <dbReference type="NCBI Taxonomy" id="335476"/>
    <lineage>
        <taxon>Bacteria</taxon>
        <taxon>Pseudomonadati</taxon>
        <taxon>Pseudomonadota</taxon>
        <taxon>Betaproteobacteria</taxon>
        <taxon>Burkholderiales</taxon>
        <taxon>Comamonadaceae</taxon>
        <taxon>Polaromonas</taxon>
    </lineage>
</organism>
<proteinExistence type="predicted"/>
<dbReference type="InterPro" id="IPR009057">
    <property type="entry name" value="Homeodomain-like_sf"/>
</dbReference>
<feature type="region of interest" description="Disordered" evidence="1">
    <location>
        <begin position="1"/>
        <end position="29"/>
    </location>
</feature>
<gene>
    <name evidence="2" type="ORF">ABLV49_21400</name>
</gene>
<accession>A0AAU7LYF5</accession>
<name>A0AAU7LYF5_9BURK</name>
<dbReference type="Pfam" id="PF13565">
    <property type="entry name" value="HTH_32"/>
    <property type="match status" value="1"/>
</dbReference>
<keyword evidence="2" id="KW-0614">Plasmid</keyword>